<keyword evidence="13" id="KW-1185">Reference proteome</keyword>
<evidence type="ECO:0000256" key="3">
    <source>
        <dbReference type="ARBA" id="ARBA00008698"/>
    </source>
</evidence>
<dbReference type="GO" id="GO:0000009">
    <property type="term" value="F:alpha-1,6-mannosyltransferase activity"/>
    <property type="evidence" value="ECO:0007669"/>
    <property type="project" value="InterPro"/>
</dbReference>
<feature type="non-terminal residue" evidence="12">
    <location>
        <position position="91"/>
    </location>
</feature>
<dbReference type="GO" id="GO:0004376">
    <property type="term" value="F:GPI mannosyltransferase activity"/>
    <property type="evidence" value="ECO:0007669"/>
    <property type="project" value="InterPro"/>
</dbReference>
<evidence type="ECO:0000256" key="1">
    <source>
        <dbReference type="ARBA" id="ARBA00004477"/>
    </source>
</evidence>
<dbReference type="EMBL" id="BFEA01000662">
    <property type="protein sequence ID" value="GBG88275.1"/>
    <property type="molecule type" value="Genomic_DNA"/>
</dbReference>
<comment type="similarity">
    <text evidence="3 11">Belongs to the PIGV family.</text>
</comment>
<comment type="subcellular location">
    <subcellularLocation>
        <location evidence="1 11">Endoplasmic reticulum membrane</location>
        <topology evidence="1 11">Multi-pass membrane protein</topology>
    </subcellularLocation>
</comment>
<protein>
    <recommendedName>
        <fullName evidence="11">GPI mannosyltransferase 2</fullName>
        <ecNumber evidence="11">2.4.1.-</ecNumber>
    </recommendedName>
</protein>
<dbReference type="Pfam" id="PF04188">
    <property type="entry name" value="Mannosyl_trans2"/>
    <property type="match status" value="1"/>
</dbReference>
<comment type="caution">
    <text evidence="12">The sequence shown here is derived from an EMBL/GenBank/DDBJ whole genome shotgun (WGS) entry which is preliminary data.</text>
</comment>
<keyword evidence="8 11" id="KW-0256">Endoplasmic reticulum</keyword>
<comment type="function">
    <text evidence="11">Mannosyltransferase involved in glycosylphosphatidylinositol-anchor biosynthesis.</text>
</comment>
<dbReference type="OrthoDB" id="10252502at2759"/>
<evidence type="ECO:0000256" key="4">
    <source>
        <dbReference type="ARBA" id="ARBA00022502"/>
    </source>
</evidence>
<feature type="transmembrane region" description="Helical" evidence="11">
    <location>
        <begin position="7"/>
        <end position="26"/>
    </location>
</feature>
<accession>A0A388M190</accession>
<comment type="caution">
    <text evidence="11">Lacks conserved residue(s) required for the propagation of feature annotation.</text>
</comment>
<evidence type="ECO:0000256" key="10">
    <source>
        <dbReference type="ARBA" id="ARBA00023136"/>
    </source>
</evidence>
<evidence type="ECO:0000256" key="8">
    <source>
        <dbReference type="ARBA" id="ARBA00022824"/>
    </source>
</evidence>
<keyword evidence="6 11" id="KW-0808">Transferase</keyword>
<keyword evidence="7 11" id="KW-0812">Transmembrane</keyword>
<keyword evidence="9 11" id="KW-1133">Transmembrane helix</keyword>
<dbReference type="Proteomes" id="UP000265515">
    <property type="component" value="Unassembled WGS sequence"/>
</dbReference>
<dbReference type="STRING" id="69332.A0A388M190"/>
<evidence type="ECO:0000256" key="6">
    <source>
        <dbReference type="ARBA" id="ARBA00022679"/>
    </source>
</evidence>
<comment type="pathway">
    <text evidence="2 11">Glycolipid biosynthesis; glycosylphosphatidylinositol-anchor biosynthesis.</text>
</comment>
<dbReference type="AlphaFoldDB" id="A0A388M190"/>
<evidence type="ECO:0000313" key="12">
    <source>
        <dbReference type="EMBL" id="GBG88275.1"/>
    </source>
</evidence>
<organism evidence="12 13">
    <name type="scientific">Chara braunii</name>
    <name type="common">Braun's stonewort</name>
    <dbReference type="NCBI Taxonomy" id="69332"/>
    <lineage>
        <taxon>Eukaryota</taxon>
        <taxon>Viridiplantae</taxon>
        <taxon>Streptophyta</taxon>
        <taxon>Charophyceae</taxon>
        <taxon>Charales</taxon>
        <taxon>Characeae</taxon>
        <taxon>Chara</taxon>
    </lineage>
</organism>
<dbReference type="InterPro" id="IPR007315">
    <property type="entry name" value="PIG-V/Gpi18"/>
</dbReference>
<gene>
    <name evidence="12" type="ORF">CBR_g46841</name>
</gene>
<dbReference type="PANTHER" id="PTHR12468">
    <property type="entry name" value="GPI MANNOSYLTRANSFERASE 2"/>
    <property type="match status" value="1"/>
</dbReference>
<evidence type="ECO:0000313" key="13">
    <source>
        <dbReference type="Proteomes" id="UP000265515"/>
    </source>
</evidence>
<evidence type="ECO:0000256" key="2">
    <source>
        <dbReference type="ARBA" id="ARBA00004687"/>
    </source>
</evidence>
<dbReference type="PANTHER" id="PTHR12468:SF2">
    <property type="entry name" value="GPI MANNOSYLTRANSFERASE 2"/>
    <property type="match status" value="1"/>
</dbReference>
<dbReference type="GO" id="GO:0031501">
    <property type="term" value="C:mannosyltransferase complex"/>
    <property type="evidence" value="ECO:0007669"/>
    <property type="project" value="TreeGrafter"/>
</dbReference>
<keyword evidence="10 11" id="KW-0472">Membrane</keyword>
<keyword evidence="4 11" id="KW-0337">GPI-anchor biosynthesis</keyword>
<evidence type="ECO:0000256" key="11">
    <source>
        <dbReference type="RuleBase" id="RU363112"/>
    </source>
</evidence>
<proteinExistence type="inferred from homology"/>
<dbReference type="Gramene" id="GBG88275">
    <property type="protein sequence ID" value="GBG88275"/>
    <property type="gene ID" value="CBR_g46841"/>
</dbReference>
<name>A0A388M190_CHABU</name>
<evidence type="ECO:0000256" key="7">
    <source>
        <dbReference type="ARBA" id="ARBA00022692"/>
    </source>
</evidence>
<sequence length="91" mass="10183">MPDEPRAFQAVSLFCYNPATIFYFSLYTESLFAAFVFGGLLCLVKGATWMAAILFGFSSLTRSNGVLNSGFFLFKSCHVAYHAIVRRDHPK</sequence>
<evidence type="ECO:0000256" key="5">
    <source>
        <dbReference type="ARBA" id="ARBA00022676"/>
    </source>
</evidence>
<evidence type="ECO:0000256" key="9">
    <source>
        <dbReference type="ARBA" id="ARBA00022989"/>
    </source>
</evidence>
<dbReference type="GO" id="GO:0005789">
    <property type="term" value="C:endoplasmic reticulum membrane"/>
    <property type="evidence" value="ECO:0007669"/>
    <property type="project" value="UniProtKB-SubCell"/>
</dbReference>
<dbReference type="GO" id="GO:0006506">
    <property type="term" value="P:GPI anchor biosynthetic process"/>
    <property type="evidence" value="ECO:0007669"/>
    <property type="project" value="UniProtKB-UniPathway"/>
</dbReference>
<dbReference type="UniPathway" id="UPA00196"/>
<reference evidence="12 13" key="1">
    <citation type="journal article" date="2018" name="Cell">
        <title>The Chara Genome: Secondary Complexity and Implications for Plant Terrestrialization.</title>
        <authorList>
            <person name="Nishiyama T."/>
            <person name="Sakayama H."/>
            <person name="Vries J.D."/>
            <person name="Buschmann H."/>
            <person name="Saint-Marcoux D."/>
            <person name="Ullrich K.K."/>
            <person name="Haas F.B."/>
            <person name="Vanderstraeten L."/>
            <person name="Becker D."/>
            <person name="Lang D."/>
            <person name="Vosolsobe S."/>
            <person name="Rombauts S."/>
            <person name="Wilhelmsson P.K.I."/>
            <person name="Janitza P."/>
            <person name="Kern R."/>
            <person name="Heyl A."/>
            <person name="Rumpler F."/>
            <person name="Villalobos L.I.A.C."/>
            <person name="Clay J.M."/>
            <person name="Skokan R."/>
            <person name="Toyoda A."/>
            <person name="Suzuki Y."/>
            <person name="Kagoshima H."/>
            <person name="Schijlen E."/>
            <person name="Tajeshwar N."/>
            <person name="Catarino B."/>
            <person name="Hetherington A.J."/>
            <person name="Saltykova A."/>
            <person name="Bonnot C."/>
            <person name="Breuninger H."/>
            <person name="Symeonidi A."/>
            <person name="Radhakrishnan G.V."/>
            <person name="Van Nieuwerburgh F."/>
            <person name="Deforce D."/>
            <person name="Chang C."/>
            <person name="Karol K.G."/>
            <person name="Hedrich R."/>
            <person name="Ulvskov P."/>
            <person name="Glockner G."/>
            <person name="Delwiche C.F."/>
            <person name="Petrasek J."/>
            <person name="Van de Peer Y."/>
            <person name="Friml J."/>
            <person name="Beilby M."/>
            <person name="Dolan L."/>
            <person name="Kohara Y."/>
            <person name="Sugano S."/>
            <person name="Fujiyama A."/>
            <person name="Delaux P.-M."/>
            <person name="Quint M."/>
            <person name="TheiBen G."/>
            <person name="Hagemann M."/>
            <person name="Harholt J."/>
            <person name="Dunand C."/>
            <person name="Zachgo S."/>
            <person name="Langdale J."/>
            <person name="Maumus F."/>
            <person name="Straeten D.V.D."/>
            <person name="Gould S.B."/>
            <person name="Rensing S.A."/>
        </authorList>
    </citation>
    <scope>NUCLEOTIDE SEQUENCE [LARGE SCALE GENOMIC DNA]</scope>
    <source>
        <strain evidence="12 13">S276</strain>
    </source>
</reference>
<feature type="transmembrane region" description="Helical" evidence="11">
    <location>
        <begin position="32"/>
        <end position="57"/>
    </location>
</feature>
<dbReference type="EC" id="2.4.1.-" evidence="11"/>
<keyword evidence="5 11" id="KW-0328">Glycosyltransferase</keyword>